<sequence length="45" mass="5114">MIRVLFICYGSILKSPEKASKINGFMKRKGAYYTTATPVWFGLEP</sequence>
<reference evidence="1" key="1">
    <citation type="journal article" date="2021" name="PeerJ">
        <title>Extensive microbial diversity within the chicken gut microbiome revealed by metagenomics and culture.</title>
        <authorList>
            <person name="Gilroy R."/>
            <person name="Ravi A."/>
            <person name="Getino M."/>
            <person name="Pursley I."/>
            <person name="Horton D.L."/>
            <person name="Alikhan N.F."/>
            <person name="Baker D."/>
            <person name="Gharbi K."/>
            <person name="Hall N."/>
            <person name="Watson M."/>
            <person name="Adriaenssens E.M."/>
            <person name="Foster-Nyarko E."/>
            <person name="Jarju S."/>
            <person name="Secka A."/>
            <person name="Antonio M."/>
            <person name="Oren A."/>
            <person name="Chaudhuri R.R."/>
            <person name="La Ragione R."/>
            <person name="Hildebrand F."/>
            <person name="Pallen M.J."/>
        </authorList>
    </citation>
    <scope>NUCLEOTIDE SEQUENCE</scope>
    <source>
        <strain evidence="1">CHK198-12963</strain>
    </source>
</reference>
<accession>A0A9D2TDB1</accession>
<gene>
    <name evidence="1" type="ORF">H9931_03320</name>
</gene>
<proteinExistence type="predicted"/>
<evidence type="ECO:0000313" key="1">
    <source>
        <dbReference type="EMBL" id="HJC65739.1"/>
    </source>
</evidence>
<evidence type="ECO:0000313" key="2">
    <source>
        <dbReference type="Proteomes" id="UP000823863"/>
    </source>
</evidence>
<dbReference type="Proteomes" id="UP000823863">
    <property type="component" value="Unassembled WGS sequence"/>
</dbReference>
<organism evidence="1 2">
    <name type="scientific">Candidatus Enterocloster excrementigallinarum</name>
    <dbReference type="NCBI Taxonomy" id="2838558"/>
    <lineage>
        <taxon>Bacteria</taxon>
        <taxon>Bacillati</taxon>
        <taxon>Bacillota</taxon>
        <taxon>Clostridia</taxon>
        <taxon>Lachnospirales</taxon>
        <taxon>Lachnospiraceae</taxon>
        <taxon>Enterocloster</taxon>
    </lineage>
</organism>
<reference evidence="1" key="2">
    <citation type="submission" date="2021-04" db="EMBL/GenBank/DDBJ databases">
        <authorList>
            <person name="Gilroy R."/>
        </authorList>
    </citation>
    <scope>NUCLEOTIDE SEQUENCE</scope>
    <source>
        <strain evidence="1">CHK198-12963</strain>
    </source>
</reference>
<dbReference type="EMBL" id="DWWB01000014">
    <property type="protein sequence ID" value="HJC65739.1"/>
    <property type="molecule type" value="Genomic_DNA"/>
</dbReference>
<dbReference type="AlphaFoldDB" id="A0A9D2TDB1"/>
<name>A0A9D2TDB1_9FIRM</name>
<protein>
    <submittedName>
        <fullName evidence="1">Uncharacterized protein</fullName>
    </submittedName>
</protein>
<comment type="caution">
    <text evidence="1">The sequence shown here is derived from an EMBL/GenBank/DDBJ whole genome shotgun (WGS) entry which is preliminary data.</text>
</comment>